<protein>
    <submittedName>
        <fullName evidence="8">Serine/threonine protein kinase</fullName>
    </submittedName>
</protein>
<dbReference type="KEGG" id="ipa:Isop_3314"/>
<feature type="compositionally biased region" description="Basic and acidic residues" evidence="6">
    <location>
        <begin position="36"/>
        <end position="46"/>
    </location>
</feature>
<feature type="compositionally biased region" description="Polar residues" evidence="6">
    <location>
        <begin position="517"/>
        <end position="526"/>
    </location>
</feature>
<dbReference type="InterPro" id="IPR017441">
    <property type="entry name" value="Protein_kinase_ATP_BS"/>
</dbReference>
<keyword evidence="9" id="KW-1185">Reference proteome</keyword>
<feature type="region of interest" description="Disordered" evidence="6">
    <location>
        <begin position="623"/>
        <end position="662"/>
    </location>
</feature>
<keyword evidence="8" id="KW-0723">Serine/threonine-protein kinase</keyword>
<dbReference type="Gene3D" id="3.30.200.20">
    <property type="entry name" value="Phosphorylase Kinase, domain 1"/>
    <property type="match status" value="1"/>
</dbReference>
<dbReference type="CDD" id="cd14014">
    <property type="entry name" value="STKc_PknB_like"/>
    <property type="match status" value="1"/>
</dbReference>
<feature type="binding site" evidence="5">
    <location>
        <position position="161"/>
    </location>
    <ligand>
        <name>ATP</name>
        <dbReference type="ChEBI" id="CHEBI:30616"/>
    </ligand>
</feature>
<feature type="region of interest" description="Disordered" evidence="6">
    <location>
        <begin position="17"/>
        <end position="64"/>
    </location>
</feature>
<accession>E8R5X4</accession>
<dbReference type="InParanoid" id="E8R5X4"/>
<organism evidence="8 9">
    <name type="scientific">Isosphaera pallida (strain ATCC 43644 / DSM 9630 / IS1B)</name>
    <dbReference type="NCBI Taxonomy" id="575540"/>
    <lineage>
        <taxon>Bacteria</taxon>
        <taxon>Pseudomonadati</taxon>
        <taxon>Planctomycetota</taxon>
        <taxon>Planctomycetia</taxon>
        <taxon>Isosphaerales</taxon>
        <taxon>Isosphaeraceae</taxon>
        <taxon>Isosphaera</taxon>
    </lineage>
</organism>
<dbReference type="HOGENOM" id="CLU_399436_0_0_0"/>
<proteinExistence type="predicted"/>
<dbReference type="AlphaFoldDB" id="E8R5X4"/>
<feature type="compositionally biased region" description="Polar residues" evidence="6">
    <location>
        <begin position="467"/>
        <end position="481"/>
    </location>
</feature>
<dbReference type="OrthoDB" id="6111975at2"/>
<evidence type="ECO:0000256" key="6">
    <source>
        <dbReference type="SAM" id="MobiDB-lite"/>
    </source>
</evidence>
<reference evidence="8 9" key="2">
    <citation type="journal article" date="2011" name="Stand. Genomic Sci.">
        <title>Complete genome sequence of Isosphaera pallida type strain (IS1B).</title>
        <authorList>
            <consortium name="US DOE Joint Genome Institute (JGI-PGF)"/>
            <person name="Goker M."/>
            <person name="Cleland D."/>
            <person name="Saunders E."/>
            <person name="Lapidus A."/>
            <person name="Nolan M."/>
            <person name="Lucas S."/>
            <person name="Hammon N."/>
            <person name="Deshpande S."/>
            <person name="Cheng J.F."/>
            <person name="Tapia R."/>
            <person name="Han C."/>
            <person name="Goodwin L."/>
            <person name="Pitluck S."/>
            <person name="Liolios K."/>
            <person name="Pagani I."/>
            <person name="Ivanova N."/>
            <person name="Mavromatis K."/>
            <person name="Pati A."/>
            <person name="Chen A."/>
            <person name="Palaniappan K."/>
            <person name="Land M."/>
            <person name="Hauser L."/>
            <person name="Chang Y.J."/>
            <person name="Jeffries C.D."/>
            <person name="Detter J.C."/>
            <person name="Beck B."/>
            <person name="Woyke T."/>
            <person name="Bristow J."/>
            <person name="Eisen J.A."/>
            <person name="Markowitz V."/>
            <person name="Hugenholtz P."/>
            <person name="Kyrpides N.C."/>
            <person name="Klenk H.P."/>
        </authorList>
    </citation>
    <scope>NUCLEOTIDE SEQUENCE [LARGE SCALE GENOMIC DNA]</scope>
    <source>
        <strain evidence="9">ATCC 43644 / DSM 9630 / IS1B</strain>
    </source>
</reference>
<dbReference type="GO" id="GO:0005524">
    <property type="term" value="F:ATP binding"/>
    <property type="evidence" value="ECO:0007669"/>
    <property type="project" value="UniProtKB-UniRule"/>
</dbReference>
<keyword evidence="2 5" id="KW-0547">Nucleotide-binding</keyword>
<feature type="domain" description="Protein kinase" evidence="7">
    <location>
        <begin position="132"/>
        <end position="393"/>
    </location>
</feature>
<dbReference type="PANTHER" id="PTHR43289">
    <property type="entry name" value="MITOGEN-ACTIVATED PROTEIN KINASE KINASE KINASE 20-RELATED"/>
    <property type="match status" value="1"/>
</dbReference>
<dbReference type="Pfam" id="PF00069">
    <property type="entry name" value="Pkinase"/>
    <property type="match status" value="1"/>
</dbReference>
<dbReference type="InterPro" id="IPR000719">
    <property type="entry name" value="Prot_kinase_dom"/>
</dbReference>
<evidence type="ECO:0000256" key="1">
    <source>
        <dbReference type="ARBA" id="ARBA00022679"/>
    </source>
</evidence>
<dbReference type="PANTHER" id="PTHR43289:SF6">
    <property type="entry name" value="SERINE_THREONINE-PROTEIN KINASE NEKL-3"/>
    <property type="match status" value="1"/>
</dbReference>
<evidence type="ECO:0000256" key="2">
    <source>
        <dbReference type="ARBA" id="ARBA00022741"/>
    </source>
</evidence>
<evidence type="ECO:0000256" key="5">
    <source>
        <dbReference type="PROSITE-ProRule" id="PRU10141"/>
    </source>
</evidence>
<feature type="region of interest" description="Disordered" evidence="6">
    <location>
        <begin position="466"/>
        <end position="526"/>
    </location>
</feature>
<evidence type="ECO:0000313" key="9">
    <source>
        <dbReference type="Proteomes" id="UP000008631"/>
    </source>
</evidence>
<dbReference type="GO" id="GO:0004674">
    <property type="term" value="F:protein serine/threonine kinase activity"/>
    <property type="evidence" value="ECO:0007669"/>
    <property type="project" value="UniProtKB-KW"/>
</dbReference>
<dbReference type="PROSITE" id="PS00107">
    <property type="entry name" value="PROTEIN_KINASE_ATP"/>
    <property type="match status" value="1"/>
</dbReference>
<gene>
    <name evidence="8" type="ordered locus">Isop_3314</name>
</gene>
<dbReference type="PROSITE" id="PS50011">
    <property type="entry name" value="PROTEIN_KINASE_DOM"/>
    <property type="match status" value="1"/>
</dbReference>
<keyword evidence="4 5" id="KW-0067">ATP-binding</keyword>
<dbReference type="Proteomes" id="UP000008631">
    <property type="component" value="Chromosome"/>
</dbReference>
<reference key="1">
    <citation type="submission" date="2010-11" db="EMBL/GenBank/DDBJ databases">
        <title>The complete sequence of chromosome of Isophaera pallida ATCC 43644.</title>
        <authorList>
            <consortium name="US DOE Joint Genome Institute (JGI-PGF)"/>
            <person name="Lucas S."/>
            <person name="Copeland A."/>
            <person name="Lapidus A."/>
            <person name="Bruce D."/>
            <person name="Goodwin L."/>
            <person name="Pitluck S."/>
            <person name="Kyrpides N."/>
            <person name="Mavromatis K."/>
            <person name="Pagani I."/>
            <person name="Ivanova N."/>
            <person name="Saunders E."/>
            <person name="Brettin T."/>
            <person name="Detter J.C."/>
            <person name="Han C."/>
            <person name="Tapia R."/>
            <person name="Land M."/>
            <person name="Hauser L."/>
            <person name="Markowitz V."/>
            <person name="Cheng J.-F."/>
            <person name="Hugenholtz P."/>
            <person name="Woyke T."/>
            <person name="Wu D."/>
            <person name="Eisen J.A."/>
        </authorList>
    </citation>
    <scope>NUCLEOTIDE SEQUENCE</scope>
    <source>
        <strain>ATCC 43644</strain>
    </source>
</reference>
<dbReference type="Gene3D" id="1.10.510.10">
    <property type="entry name" value="Transferase(Phosphotransferase) domain 1"/>
    <property type="match status" value="1"/>
</dbReference>
<dbReference type="InterPro" id="IPR011009">
    <property type="entry name" value="Kinase-like_dom_sf"/>
</dbReference>
<evidence type="ECO:0000256" key="4">
    <source>
        <dbReference type="ARBA" id="ARBA00022840"/>
    </source>
</evidence>
<keyword evidence="1" id="KW-0808">Transferase</keyword>
<dbReference type="STRING" id="575540.Isop_3314"/>
<name>E8R5X4_ISOPI</name>
<dbReference type="EMBL" id="CP002353">
    <property type="protein sequence ID" value="ADV63876.1"/>
    <property type="molecule type" value="Genomic_DNA"/>
</dbReference>
<keyword evidence="3 8" id="KW-0418">Kinase</keyword>
<evidence type="ECO:0000256" key="3">
    <source>
        <dbReference type="ARBA" id="ARBA00022777"/>
    </source>
</evidence>
<evidence type="ECO:0000313" key="8">
    <source>
        <dbReference type="EMBL" id="ADV63876.1"/>
    </source>
</evidence>
<sequence>MRPSMDPTFALTQSEREFATRNGSMAWRSGSSAGWLERKPLSKGETDAASPCPPSPVPLDWFDDFPPDLTRPDRIDSSWLQAEAEDSGPDPALDGGVPVAFPERDHHVGSTSPRAARRVPEVPEALRDHPRYEILAPLGFGGMGDVFLARHRLLGRRVALKVLRTDLVHTPALMDRFHREMRAASRLGHPHVVAVYDAEEWNGVRLMVMEYVEGRTLGQEVQRRGPLPIAEVMEVARQAAEGLQHAHELGMVHRDIKPHNLMRTPEGIVKLLDFGLARLVSEHPCLSDATETGVVLGSVDYMAPEQALNPREADIRADLYALGCTLYHLLVGHPPFPEGSAYRKLKAHESQTAPAPAALRPEVPIGLSELVVWLMAKNPADRPSDPAALLSLLDRVRANPDASPRRAASPTLPHRLNRWCRTIQHHRGGVVAAAAVLLAGLIGWSAALDSKSSMSSHVLVSASASSPTISDQSDFPPNAANSGIPDDHPPASLAERGAHSDTPSLLNDAASRLSPPRTVQTRPVTNDVGQMVTLDFVAPADSAENGLQREVGPSQTHPASVAVSAPAPSKAFAIDLTPELMASALDWLRYLGLEVGDLPERLAAMPRDRRVLMLILPFDRQRPGLPHADSASKDSSSSSPDSPNPVRSWPPNAPEVSHLPCHREGNNHWRVALLPDRAEIPAPIAQNRS</sequence>
<evidence type="ECO:0000259" key="7">
    <source>
        <dbReference type="PROSITE" id="PS50011"/>
    </source>
</evidence>
<dbReference type="eggNOG" id="COG0515">
    <property type="taxonomic scope" value="Bacteria"/>
</dbReference>
<dbReference type="SUPFAM" id="SSF56112">
    <property type="entry name" value="Protein kinase-like (PK-like)"/>
    <property type="match status" value="1"/>
</dbReference>
<dbReference type="SMART" id="SM00220">
    <property type="entry name" value="S_TKc"/>
    <property type="match status" value="1"/>
</dbReference>